<dbReference type="InterPro" id="IPR036036">
    <property type="entry name" value="SOCS_box-like_dom_sf"/>
</dbReference>
<evidence type="ECO:0000256" key="1">
    <source>
        <dbReference type="ARBA" id="ARBA00022604"/>
    </source>
</evidence>
<evidence type="ECO:0000256" key="3">
    <source>
        <dbReference type="ARBA" id="ARBA00022786"/>
    </source>
</evidence>
<evidence type="ECO:0000259" key="7">
    <source>
        <dbReference type="PROSITE" id="PS50001"/>
    </source>
</evidence>
<dbReference type="SUPFAM" id="SSF158235">
    <property type="entry name" value="SOCS box-like"/>
    <property type="match status" value="1"/>
</dbReference>
<dbReference type="PROSITE" id="PS50225">
    <property type="entry name" value="SOCS"/>
    <property type="match status" value="1"/>
</dbReference>
<feature type="region of interest" description="Disordered" evidence="6">
    <location>
        <begin position="62"/>
        <end position="98"/>
    </location>
</feature>
<dbReference type="GeneID" id="102804947"/>
<evidence type="ECO:0000256" key="6">
    <source>
        <dbReference type="SAM" id="MobiDB-lite"/>
    </source>
</evidence>
<reference evidence="10" key="1">
    <citation type="submission" date="2025-08" db="UniProtKB">
        <authorList>
            <consortium name="RefSeq"/>
        </authorList>
    </citation>
    <scope>IDENTIFICATION</scope>
    <source>
        <tissue evidence="10">Testes</tissue>
    </source>
</reference>
<sequence>MKRIIVKEGSKTRYYRSNSEHGVYEESGEPMPSSVELSGHDSTSNVNKTKVSFIKTIKRRFTIRTSKKHPSRSRSKTEECTTHQSIPQQQEDDASSHGLGYCDSLRPRVCVGNGTSNFDCTKDVDNHKENTEDNDKWNNNAGDLDSTWTLPGTENNTQHTDDAIDDIPKHSSSRETQDNNGINHTEDQSLAITQPLSGTDLDTCGTFDDHSPTLHEQLYVLSKKHWYWGPLTSIEADDILNDRPDGSFLVRDSYHGCYLISLSFRSYGMTYHIRFQYYNGMFSLRCGYYNQSIVDLIETYMQDCRDGDFFYTSGYIAVNLTNPVSHFTDVPSLQYLCRFVIREFSRLDHIQQLPLPRRIKEYLAENRI</sequence>
<dbReference type="InterPro" id="IPR000980">
    <property type="entry name" value="SH2"/>
</dbReference>
<dbReference type="PROSITE" id="PS50001">
    <property type="entry name" value="SH2"/>
    <property type="match status" value="1"/>
</dbReference>
<dbReference type="Gene3D" id="3.30.505.10">
    <property type="entry name" value="SH2 domain"/>
    <property type="match status" value="1"/>
</dbReference>
<evidence type="ECO:0000313" key="10">
    <source>
        <dbReference type="RefSeq" id="XP_006811610.1"/>
    </source>
</evidence>
<gene>
    <name evidence="10" type="primary">LOC102804947</name>
</gene>
<dbReference type="PANTHER" id="PTHR10155:SF32">
    <property type="entry name" value="LP02169P"/>
    <property type="match status" value="1"/>
</dbReference>
<feature type="domain" description="SOCS box" evidence="8">
    <location>
        <begin position="319"/>
        <end position="368"/>
    </location>
</feature>
<dbReference type="SMART" id="SM00252">
    <property type="entry name" value="SH2"/>
    <property type="match status" value="1"/>
</dbReference>
<protein>
    <submittedName>
        <fullName evidence="10">Uncharacterized protein LOC102804947</fullName>
    </submittedName>
</protein>
<dbReference type="CDD" id="cd03717">
    <property type="entry name" value="SOCS_SOCS_like"/>
    <property type="match status" value="1"/>
</dbReference>
<accession>A0ABM0LV19</accession>
<organism evidence="9 10">
    <name type="scientific">Saccoglossus kowalevskii</name>
    <name type="common">Acorn worm</name>
    <dbReference type="NCBI Taxonomy" id="10224"/>
    <lineage>
        <taxon>Eukaryota</taxon>
        <taxon>Metazoa</taxon>
        <taxon>Hemichordata</taxon>
        <taxon>Enteropneusta</taxon>
        <taxon>Harrimaniidae</taxon>
        <taxon>Saccoglossus</taxon>
    </lineage>
</organism>
<keyword evidence="2" id="KW-0734">Signal transduction inhibitor</keyword>
<evidence type="ECO:0000256" key="4">
    <source>
        <dbReference type="ARBA" id="ARBA00022999"/>
    </source>
</evidence>
<keyword evidence="9" id="KW-1185">Reference proteome</keyword>
<dbReference type="SMART" id="SM00969">
    <property type="entry name" value="SOCS_box"/>
    <property type="match status" value="1"/>
</dbReference>
<feature type="compositionally biased region" description="Basic residues" evidence="6">
    <location>
        <begin position="62"/>
        <end position="74"/>
    </location>
</feature>
<name>A0ABM0LV19_SACKO</name>
<feature type="compositionally biased region" description="Polar residues" evidence="6">
    <location>
        <begin position="137"/>
        <end position="158"/>
    </location>
</feature>
<dbReference type="SUPFAM" id="SSF55550">
    <property type="entry name" value="SH2 domain"/>
    <property type="match status" value="1"/>
</dbReference>
<dbReference type="PANTHER" id="PTHR10155">
    <property type="entry name" value="PHOSPHATIDYLINOSITOL 3-KINASE REGULATORY SUBUNIT"/>
    <property type="match status" value="1"/>
</dbReference>
<feature type="compositionally biased region" description="Polar residues" evidence="6">
    <location>
        <begin position="178"/>
        <end position="189"/>
    </location>
</feature>
<keyword evidence="4 5" id="KW-0727">SH2 domain</keyword>
<evidence type="ECO:0000259" key="8">
    <source>
        <dbReference type="PROSITE" id="PS50225"/>
    </source>
</evidence>
<dbReference type="InterPro" id="IPR036860">
    <property type="entry name" value="SH2_dom_sf"/>
</dbReference>
<feature type="region of interest" description="Disordered" evidence="6">
    <location>
        <begin position="17"/>
        <end position="45"/>
    </location>
</feature>
<feature type="compositionally biased region" description="Basic and acidic residues" evidence="6">
    <location>
        <begin position="120"/>
        <end position="136"/>
    </location>
</feature>
<feature type="domain" description="SH2" evidence="7">
    <location>
        <begin position="226"/>
        <end position="324"/>
    </location>
</feature>
<dbReference type="Pfam" id="PF07525">
    <property type="entry name" value="SOCS_box"/>
    <property type="match status" value="1"/>
</dbReference>
<evidence type="ECO:0000313" key="9">
    <source>
        <dbReference type="Proteomes" id="UP000694865"/>
    </source>
</evidence>
<dbReference type="RefSeq" id="XP_006811610.1">
    <property type="nucleotide sequence ID" value="XM_006811547.1"/>
</dbReference>
<dbReference type="SMART" id="SM00253">
    <property type="entry name" value="SOCS"/>
    <property type="match status" value="1"/>
</dbReference>
<dbReference type="Proteomes" id="UP000694865">
    <property type="component" value="Unplaced"/>
</dbReference>
<proteinExistence type="predicted"/>
<evidence type="ECO:0000256" key="2">
    <source>
        <dbReference type="ARBA" id="ARBA00022700"/>
    </source>
</evidence>
<feature type="region of interest" description="Disordered" evidence="6">
    <location>
        <begin position="116"/>
        <end position="189"/>
    </location>
</feature>
<dbReference type="InterPro" id="IPR001496">
    <property type="entry name" value="SOCS_box"/>
</dbReference>
<feature type="compositionally biased region" description="Basic and acidic residues" evidence="6">
    <location>
        <begin position="159"/>
        <end position="177"/>
    </location>
</feature>
<dbReference type="Pfam" id="PF00017">
    <property type="entry name" value="SH2"/>
    <property type="match status" value="1"/>
</dbReference>
<evidence type="ECO:0000256" key="5">
    <source>
        <dbReference type="PROSITE-ProRule" id="PRU00191"/>
    </source>
</evidence>
<keyword evidence="1" id="KW-0341">Growth regulation</keyword>
<keyword evidence="3" id="KW-0833">Ubl conjugation pathway</keyword>